<organism evidence="2 3">
    <name type="scientific">Chitinophaga defluvii</name>
    <dbReference type="NCBI Taxonomy" id="3163343"/>
    <lineage>
        <taxon>Bacteria</taxon>
        <taxon>Pseudomonadati</taxon>
        <taxon>Bacteroidota</taxon>
        <taxon>Chitinophagia</taxon>
        <taxon>Chitinophagales</taxon>
        <taxon>Chitinophagaceae</taxon>
        <taxon>Chitinophaga</taxon>
    </lineage>
</organism>
<dbReference type="EMBL" id="JBEXAC010000002">
    <property type="protein sequence ID" value="MET7000674.1"/>
    <property type="molecule type" value="Genomic_DNA"/>
</dbReference>
<comment type="caution">
    <text evidence="2">The sequence shown here is derived from an EMBL/GenBank/DDBJ whole genome shotgun (WGS) entry which is preliminary data.</text>
</comment>
<protein>
    <submittedName>
        <fullName evidence="2">Uncharacterized protein</fullName>
    </submittedName>
</protein>
<keyword evidence="3" id="KW-1185">Reference proteome</keyword>
<gene>
    <name evidence="2" type="ORF">ABR189_25040</name>
</gene>
<proteinExistence type="predicted"/>
<evidence type="ECO:0000256" key="1">
    <source>
        <dbReference type="SAM" id="MobiDB-lite"/>
    </source>
</evidence>
<dbReference type="Proteomes" id="UP001549749">
    <property type="component" value="Unassembled WGS sequence"/>
</dbReference>
<feature type="region of interest" description="Disordered" evidence="1">
    <location>
        <begin position="87"/>
        <end position="108"/>
    </location>
</feature>
<accession>A0ABV2TCA7</accession>
<reference evidence="2 3" key="1">
    <citation type="submission" date="2024-06" db="EMBL/GenBank/DDBJ databases">
        <title>Chitinophaga defluvii sp. nov., isolated from municipal sewage.</title>
        <authorList>
            <person name="Zhang L."/>
        </authorList>
    </citation>
    <scope>NUCLEOTIDE SEQUENCE [LARGE SCALE GENOMIC DNA]</scope>
    <source>
        <strain evidence="2 3">H8</strain>
    </source>
</reference>
<dbReference type="RefSeq" id="WP_354663228.1">
    <property type="nucleotide sequence ID" value="NZ_JBEXAC010000002.1"/>
</dbReference>
<name>A0ABV2TCA7_9BACT</name>
<sequence length="108" mass="12268">MPNSTSRYDFIRPLVEIGNVTSLQEIFMRKLIPITQFINDTGSRYATMHDKIYNPGNLKLEDFIIIGNLFDLTPEQVVTLALKDMKKHSKTSKPAVKKTAAKPSTRKT</sequence>
<evidence type="ECO:0000313" key="2">
    <source>
        <dbReference type="EMBL" id="MET7000674.1"/>
    </source>
</evidence>
<evidence type="ECO:0000313" key="3">
    <source>
        <dbReference type="Proteomes" id="UP001549749"/>
    </source>
</evidence>